<sequence length="521" mass="56426">MTHTLSAFVQDWEQVLEDNNTGLSMAAVRTSQKNSQRRAASVSSAASTAPVSSSANSVAGDSSDADDLFLTTDTGFTDDNDNSQPPPPPSPPRSSRYRIRDSSAKTTTEISSDIELAPPSRKIAAIEVSLPADCFPRTLHSSASQCKDILTKVITRTSAPDTQKLPTSTAKTTSYPPTLTSTTARAGINISLTQALAPGHAGQEQGTATTGNGKTPKSKVSDLPAVLRKPFNTRFVPLVRQYLGVQPPWVEITLGELRQLHRKAFGEQLSQQHPLNDQDHCFKLIHYRMNDWHTKLWQTAVATFQEIIEDARNASLEGDGEEAVPLAESAFSTPDQVGIYAEWLLGDAKKKAPFYWKRWNGGDKPEDRLQSDLIVGTFAYHLSELLALEQEERVLEFPSGALTLATLAVTHALTHYVTGQFVRPDGRPGFFSYENYGDTVEFRNGNYVANARTSRVHNVVKNLSDAEWTAIYEGAYAVVKRRAAAPGKGRRGKRSVGGGGGAAAVVAAAAAAAVDEDLMLV</sequence>
<keyword evidence="3" id="KW-1185">Reference proteome</keyword>
<comment type="caution">
    <text evidence="2">The sequence shown here is derived from an EMBL/GenBank/DDBJ whole genome shotgun (WGS) entry which is preliminary data.</text>
</comment>
<organism evidence="2 3">
    <name type="scientific">Pycnoporus cinnabarinus</name>
    <name type="common">Cinnabar-red polypore</name>
    <name type="synonym">Trametes cinnabarina</name>
    <dbReference type="NCBI Taxonomy" id="5643"/>
    <lineage>
        <taxon>Eukaryota</taxon>
        <taxon>Fungi</taxon>
        <taxon>Dikarya</taxon>
        <taxon>Basidiomycota</taxon>
        <taxon>Agaricomycotina</taxon>
        <taxon>Agaricomycetes</taxon>
        <taxon>Polyporales</taxon>
        <taxon>Polyporaceae</taxon>
        <taxon>Trametes</taxon>
    </lineage>
</organism>
<feature type="compositionally biased region" description="Low complexity" evidence="1">
    <location>
        <begin position="39"/>
        <end position="75"/>
    </location>
</feature>
<gene>
    <name evidence="2" type="ORF">BN946_scf184403.g15</name>
</gene>
<feature type="compositionally biased region" description="Polar residues" evidence="1">
    <location>
        <begin position="160"/>
        <end position="171"/>
    </location>
</feature>
<dbReference type="OrthoDB" id="3014170at2759"/>
<evidence type="ECO:0000313" key="3">
    <source>
        <dbReference type="Proteomes" id="UP000029665"/>
    </source>
</evidence>
<dbReference type="Proteomes" id="UP000029665">
    <property type="component" value="Unassembled WGS sequence"/>
</dbReference>
<evidence type="ECO:0000256" key="1">
    <source>
        <dbReference type="SAM" id="MobiDB-lite"/>
    </source>
</evidence>
<feature type="region of interest" description="Disordered" evidence="1">
    <location>
        <begin position="198"/>
        <end position="221"/>
    </location>
</feature>
<feature type="region of interest" description="Disordered" evidence="1">
    <location>
        <begin position="160"/>
        <end position="181"/>
    </location>
</feature>
<feature type="compositionally biased region" description="Polar residues" evidence="1">
    <location>
        <begin position="27"/>
        <end position="38"/>
    </location>
</feature>
<feature type="compositionally biased region" description="Low complexity" evidence="1">
    <location>
        <begin position="172"/>
        <end position="181"/>
    </location>
</feature>
<feature type="compositionally biased region" description="Polar residues" evidence="1">
    <location>
        <begin position="204"/>
        <end position="215"/>
    </location>
</feature>
<reference evidence="2" key="1">
    <citation type="submission" date="2014-01" db="EMBL/GenBank/DDBJ databases">
        <title>The genome of the white-rot fungus Pycnoporus cinnabarinus: a basidiomycete model with a versatile arsenal for lignocellulosic biomass breakdown.</title>
        <authorList>
            <person name="Levasseur A."/>
            <person name="Lomascolo A."/>
            <person name="Ruiz-Duenas F.J."/>
            <person name="Uzan E."/>
            <person name="Piumi F."/>
            <person name="Kues U."/>
            <person name="Ram A.F.J."/>
            <person name="Murat C."/>
            <person name="Haon M."/>
            <person name="Benoit I."/>
            <person name="Arfi Y."/>
            <person name="Chevret D."/>
            <person name="Drula E."/>
            <person name="Kwon M.J."/>
            <person name="Gouret P."/>
            <person name="Lesage-Meessen L."/>
            <person name="Lombard V."/>
            <person name="Mariette J."/>
            <person name="Noirot C."/>
            <person name="Park J."/>
            <person name="Patyshakuliyeva A."/>
            <person name="Wieneger R.A.B."/>
            <person name="Wosten H.A.B."/>
            <person name="Martin F."/>
            <person name="Coutinho P.M."/>
            <person name="de Vries R."/>
            <person name="Martinez A.T."/>
            <person name="Klopp C."/>
            <person name="Pontarotti P."/>
            <person name="Henrissat B."/>
            <person name="Record E."/>
        </authorList>
    </citation>
    <scope>NUCLEOTIDE SEQUENCE [LARGE SCALE GENOMIC DNA]</scope>
    <source>
        <strain evidence="2">BRFM137</strain>
    </source>
</reference>
<protein>
    <submittedName>
        <fullName evidence="2">Uncharacterized protein</fullName>
    </submittedName>
</protein>
<dbReference type="EMBL" id="CCBP010000437">
    <property type="protein sequence ID" value="CDO77040.1"/>
    <property type="molecule type" value="Genomic_DNA"/>
</dbReference>
<name>A0A060SRM6_PYCCI</name>
<evidence type="ECO:0000313" key="2">
    <source>
        <dbReference type="EMBL" id="CDO77040.1"/>
    </source>
</evidence>
<dbReference type="STRING" id="5643.A0A060SRM6"/>
<dbReference type="HOGENOM" id="CLU_039762_0_0_1"/>
<accession>A0A060SRM6</accession>
<proteinExistence type="predicted"/>
<dbReference type="AlphaFoldDB" id="A0A060SRM6"/>
<feature type="region of interest" description="Disordered" evidence="1">
    <location>
        <begin position="27"/>
        <end position="112"/>
    </location>
</feature>
<dbReference type="OMA" id="VEICKAP"/>